<comment type="similarity">
    <text evidence="1">Belongs to the HIBADH-related family.</text>
</comment>
<evidence type="ECO:0000313" key="8">
    <source>
        <dbReference type="Proteomes" id="UP000292452"/>
    </source>
</evidence>
<feature type="domain" description="6-phosphogluconate dehydrogenase NADP-binding" evidence="5">
    <location>
        <begin position="4"/>
        <end position="160"/>
    </location>
</feature>
<dbReference type="Gene3D" id="1.10.1040.10">
    <property type="entry name" value="N-(1-d-carboxylethyl)-l-norvaline Dehydrogenase, domain 2"/>
    <property type="match status" value="1"/>
</dbReference>
<dbReference type="InterPro" id="IPR029154">
    <property type="entry name" value="HIBADH-like_NADP-bd"/>
</dbReference>
<dbReference type="InterPro" id="IPR013328">
    <property type="entry name" value="6PGD_dom2"/>
</dbReference>
<dbReference type="GO" id="GO:0051287">
    <property type="term" value="F:NAD binding"/>
    <property type="evidence" value="ECO:0007669"/>
    <property type="project" value="InterPro"/>
</dbReference>
<organism evidence="7 8">
    <name type="scientific">Streptomyces kasugaensis</name>
    <dbReference type="NCBI Taxonomy" id="1946"/>
    <lineage>
        <taxon>Bacteria</taxon>
        <taxon>Bacillati</taxon>
        <taxon>Actinomycetota</taxon>
        <taxon>Actinomycetes</taxon>
        <taxon>Kitasatosporales</taxon>
        <taxon>Streptomycetaceae</taxon>
        <taxon>Streptomyces</taxon>
    </lineage>
</organism>
<proteinExistence type="inferred from homology"/>
<dbReference type="Gene3D" id="3.40.50.720">
    <property type="entry name" value="NAD(P)-binding Rossmann-like Domain"/>
    <property type="match status" value="1"/>
</dbReference>
<dbReference type="InterPro" id="IPR036291">
    <property type="entry name" value="NAD(P)-bd_dom_sf"/>
</dbReference>
<dbReference type="AlphaFoldDB" id="A0A4Q9HRQ5"/>
<name>A0A4Q9HRQ5_STRKA</name>
<evidence type="ECO:0000259" key="6">
    <source>
        <dbReference type="Pfam" id="PF14833"/>
    </source>
</evidence>
<feature type="domain" description="3-hydroxyisobutyrate dehydrogenase-like NAD-binding" evidence="6">
    <location>
        <begin position="163"/>
        <end position="217"/>
    </location>
</feature>
<dbReference type="GO" id="GO:0016491">
    <property type="term" value="F:oxidoreductase activity"/>
    <property type="evidence" value="ECO:0007669"/>
    <property type="project" value="UniProtKB-KW"/>
</dbReference>
<dbReference type="InterPro" id="IPR006115">
    <property type="entry name" value="6PGDH_NADP-bd"/>
</dbReference>
<accession>A0A4Q9HRQ5</accession>
<evidence type="ECO:0000256" key="1">
    <source>
        <dbReference type="ARBA" id="ARBA00009080"/>
    </source>
</evidence>
<evidence type="ECO:0000256" key="4">
    <source>
        <dbReference type="PIRSR" id="PIRSR000103-1"/>
    </source>
</evidence>
<evidence type="ECO:0000256" key="2">
    <source>
        <dbReference type="ARBA" id="ARBA00023002"/>
    </source>
</evidence>
<dbReference type="RefSeq" id="WP_131124467.1">
    <property type="nucleotide sequence ID" value="NZ_SIXH01000204.1"/>
</dbReference>
<dbReference type="Pfam" id="PF14833">
    <property type="entry name" value="NAD_binding_11"/>
    <property type="match status" value="1"/>
</dbReference>
<reference evidence="7 8" key="1">
    <citation type="submission" date="2019-02" db="EMBL/GenBank/DDBJ databases">
        <title>Draft Genome Sequence of Streptomyces sp. AM-2504, identified by 16S rRNA comparative analysis as a Streptomyces Kasugaensis strain.</title>
        <authorList>
            <person name="Napolioni V."/>
            <person name="Giuliodori A.M."/>
            <person name="Spurio R."/>
            <person name="Fabbretti A."/>
        </authorList>
    </citation>
    <scope>NUCLEOTIDE SEQUENCE [LARGE SCALE GENOMIC DNA]</scope>
    <source>
        <strain evidence="7 8">AM-2504</strain>
    </source>
</reference>
<dbReference type="Proteomes" id="UP000292452">
    <property type="component" value="Unassembled WGS sequence"/>
</dbReference>
<keyword evidence="3" id="KW-0520">NAD</keyword>
<evidence type="ECO:0000256" key="3">
    <source>
        <dbReference type="ARBA" id="ARBA00023027"/>
    </source>
</evidence>
<evidence type="ECO:0000259" key="5">
    <source>
        <dbReference type="Pfam" id="PF03446"/>
    </source>
</evidence>
<dbReference type="Pfam" id="PF03446">
    <property type="entry name" value="NAD_binding_2"/>
    <property type="match status" value="1"/>
</dbReference>
<keyword evidence="8" id="KW-1185">Reference proteome</keyword>
<dbReference type="SUPFAM" id="SSF51735">
    <property type="entry name" value="NAD(P)-binding Rossmann-fold domains"/>
    <property type="match status" value="1"/>
</dbReference>
<dbReference type="PIRSF" id="PIRSF000103">
    <property type="entry name" value="HIBADH"/>
    <property type="match status" value="1"/>
</dbReference>
<sequence>MANLALYGLGEMGADIASCLVTRGAEVHAYDPVADVPTAADNFHRCATAAEAARTAAVHLVVVKRPDDVRALLFGADGLCAAAPPGSHVVLHTTLTPQTVRELADGVREQGHTLLDAALSRRDGLVRDGSLSLFVGGTPEELTAVRPVLERYADNVVHAGPTGAGMTVKLCNNWLLYSNRHAALQALGTGRALGVDPDVLRGALAASTGSSWALAHYSDLDEAIITGQGAPPVVRDRTTSELRMAREMAATGGQVPTSLQETFALLDAM</sequence>
<protein>
    <submittedName>
        <fullName evidence="7">NAD(P)-dependent oxidoreductase</fullName>
    </submittedName>
</protein>
<dbReference type="PANTHER" id="PTHR43060">
    <property type="entry name" value="3-HYDROXYISOBUTYRATE DEHYDROGENASE-LIKE 1, MITOCHONDRIAL-RELATED"/>
    <property type="match status" value="1"/>
</dbReference>
<dbReference type="GO" id="GO:0050661">
    <property type="term" value="F:NADP binding"/>
    <property type="evidence" value="ECO:0007669"/>
    <property type="project" value="InterPro"/>
</dbReference>
<evidence type="ECO:0000313" key="7">
    <source>
        <dbReference type="EMBL" id="TBO57656.1"/>
    </source>
</evidence>
<keyword evidence="2" id="KW-0560">Oxidoreductase</keyword>
<comment type="caution">
    <text evidence="7">The sequence shown here is derived from an EMBL/GenBank/DDBJ whole genome shotgun (WGS) entry which is preliminary data.</text>
</comment>
<gene>
    <name evidence="7" type="ORF">EYS09_21580</name>
</gene>
<dbReference type="PANTHER" id="PTHR43060:SF15">
    <property type="entry name" value="3-HYDROXYISOBUTYRATE DEHYDROGENASE-LIKE 1, MITOCHONDRIAL-RELATED"/>
    <property type="match status" value="1"/>
</dbReference>
<dbReference type="EMBL" id="SIXH01000204">
    <property type="protein sequence ID" value="TBO57656.1"/>
    <property type="molecule type" value="Genomic_DNA"/>
</dbReference>
<dbReference type="SUPFAM" id="SSF48179">
    <property type="entry name" value="6-phosphogluconate dehydrogenase C-terminal domain-like"/>
    <property type="match status" value="1"/>
</dbReference>
<dbReference type="InterPro" id="IPR015815">
    <property type="entry name" value="HIBADH-related"/>
</dbReference>
<dbReference type="InterPro" id="IPR008927">
    <property type="entry name" value="6-PGluconate_DH-like_C_sf"/>
</dbReference>
<feature type="active site" evidence="4">
    <location>
        <position position="169"/>
    </location>
</feature>